<evidence type="ECO:0000259" key="3">
    <source>
        <dbReference type="Pfam" id="PF20148"/>
    </source>
</evidence>
<evidence type="ECO:0000256" key="1">
    <source>
        <dbReference type="ARBA" id="ARBA00022737"/>
    </source>
</evidence>
<dbReference type="InterPro" id="IPR056823">
    <property type="entry name" value="TEN-like_YD-shell"/>
</dbReference>
<dbReference type="Pfam" id="PF20148">
    <property type="entry name" value="DUF6531"/>
    <property type="match status" value="1"/>
</dbReference>
<evidence type="ECO:0000313" key="5">
    <source>
        <dbReference type="EMBL" id="SAK83126.1"/>
    </source>
</evidence>
<dbReference type="RefSeq" id="WP_062607380.1">
    <property type="nucleotide sequence ID" value="NZ_FCOX02000021.1"/>
</dbReference>
<feature type="domain" description="Teneurin-like YD-shell" evidence="4">
    <location>
        <begin position="700"/>
        <end position="825"/>
    </location>
</feature>
<dbReference type="OrthoDB" id="5445630at2"/>
<dbReference type="NCBIfam" id="TIGR01643">
    <property type="entry name" value="YD_repeat_2x"/>
    <property type="match status" value="10"/>
</dbReference>
<dbReference type="InterPro" id="IPR006530">
    <property type="entry name" value="YD"/>
</dbReference>
<dbReference type="SUPFAM" id="SSF69304">
    <property type="entry name" value="Tricorn protease N-terminal domain"/>
    <property type="match status" value="1"/>
</dbReference>
<evidence type="ECO:0000256" key="2">
    <source>
        <dbReference type="SAM" id="MobiDB-lite"/>
    </source>
</evidence>
<accession>A0A158CMP6</accession>
<dbReference type="Proteomes" id="UP000071859">
    <property type="component" value="Unassembled WGS sequence"/>
</dbReference>
<feature type="region of interest" description="Disordered" evidence="2">
    <location>
        <begin position="1494"/>
        <end position="1515"/>
    </location>
</feature>
<dbReference type="InterPro" id="IPR022385">
    <property type="entry name" value="Rhs_assc_core"/>
</dbReference>
<dbReference type="NCBIfam" id="TIGR03696">
    <property type="entry name" value="Rhs_assc_core"/>
    <property type="match status" value="1"/>
</dbReference>
<dbReference type="Pfam" id="PF25023">
    <property type="entry name" value="TEN_YD-shell"/>
    <property type="match status" value="2"/>
</dbReference>
<dbReference type="EMBL" id="FCOX02000021">
    <property type="protein sequence ID" value="SAK83126.1"/>
    <property type="molecule type" value="Genomic_DNA"/>
</dbReference>
<comment type="caution">
    <text evidence="5">The sequence shown here is derived from an EMBL/GenBank/DDBJ whole genome shotgun (WGS) entry which is preliminary data.</text>
</comment>
<evidence type="ECO:0000259" key="4">
    <source>
        <dbReference type="Pfam" id="PF25023"/>
    </source>
</evidence>
<dbReference type="InterPro" id="IPR050708">
    <property type="entry name" value="T6SS_VgrG/RHS"/>
</dbReference>
<feature type="domain" description="Teneurin-like YD-shell" evidence="4">
    <location>
        <begin position="868"/>
        <end position="974"/>
    </location>
</feature>
<feature type="domain" description="DUF6531" evidence="3">
    <location>
        <begin position="280"/>
        <end position="340"/>
    </location>
</feature>
<organism evidence="5 6">
    <name type="scientific">Caballeronia calidae</name>
    <dbReference type="NCBI Taxonomy" id="1777139"/>
    <lineage>
        <taxon>Bacteria</taxon>
        <taxon>Pseudomonadati</taxon>
        <taxon>Pseudomonadota</taxon>
        <taxon>Betaproteobacteria</taxon>
        <taxon>Burkholderiales</taxon>
        <taxon>Burkholderiaceae</taxon>
        <taxon>Caballeronia</taxon>
    </lineage>
</organism>
<proteinExistence type="predicted"/>
<keyword evidence="6" id="KW-1185">Reference proteome</keyword>
<gene>
    <name evidence="5" type="ORF">AWB78_04093</name>
</gene>
<protein>
    <submittedName>
        <fullName evidence="5">RhsD protein</fullName>
    </submittedName>
</protein>
<reference evidence="5" key="1">
    <citation type="submission" date="2016-01" db="EMBL/GenBank/DDBJ databases">
        <authorList>
            <person name="Peeters C."/>
        </authorList>
    </citation>
    <scope>NUCLEOTIDE SEQUENCE</scope>
    <source>
        <strain evidence="5">LMG 29321</strain>
    </source>
</reference>
<dbReference type="CDD" id="cd14740">
    <property type="entry name" value="PAAR_4"/>
    <property type="match status" value="1"/>
</dbReference>
<dbReference type="Pfam" id="PF05593">
    <property type="entry name" value="RHS_repeat"/>
    <property type="match status" value="2"/>
</dbReference>
<dbReference type="PANTHER" id="PTHR32305:SF15">
    <property type="entry name" value="PROTEIN RHSA-RELATED"/>
    <property type="match status" value="1"/>
</dbReference>
<dbReference type="PANTHER" id="PTHR32305">
    <property type="match status" value="1"/>
</dbReference>
<keyword evidence="1" id="KW-0677">Repeat</keyword>
<dbReference type="InterPro" id="IPR031325">
    <property type="entry name" value="RHS_repeat"/>
</dbReference>
<dbReference type="Gene3D" id="2.180.10.10">
    <property type="entry name" value="RHS repeat-associated core"/>
    <property type="match status" value="2"/>
</dbReference>
<evidence type="ECO:0000313" key="6">
    <source>
        <dbReference type="Proteomes" id="UP000071859"/>
    </source>
</evidence>
<name>A0A158CMP6_9BURK</name>
<dbReference type="InterPro" id="IPR045351">
    <property type="entry name" value="DUF6531"/>
</dbReference>
<sequence>MGLPAIKHLDPVVGVDVHSVLVAPSPTPVFLPHPHVGFMLDLREYVNAALGVIGSIAFTIVEDLAVDYLEDHPDVAQSIDDTSGKAAGALQDVANNPLVAQGLKAAGLAGDIANATGAGVGMGSIAGRPIFVNGMLRATAGTHAFHVPALHFPLGESFAPPDPKPSNDSEAYMGSKTVLANNDPMSFMALPAMSCWALGLEPPTHNGAHTEREHLSLPTSVMLPIPAGRPVLVGGPPIVNMAALAKGLFKAFRGTKWAKALADKLHLKPGFLKCKVLDAEPVDSITGEVIVQQRDFTVEGRLPLAWNRHYASHDTRRGETGVGWQTPADIRLELMRHEGAIGVAAHFPDHATAFDALPETAGWPARIYDWQHGHALYRREDRLVMRTRAAIEYEFALPAHWPRAVDTLAEGDALTMPVRRMAHLNGNGWVFERGADGGLERIVECKGHEPAGRVIVCERHPAGNAPSMLNALRLVTADGRAHPLVSYDHDHEGNLITALDAMGLPRRFAYEADHRMVHHTSARGVSFYYSHQHHDDGRWRVDHAWGDDGLFDYRFVYDFEHHETRIADSLGHVTILQTNERGLPVARIDPLGGVTRYRYDERGRSAAQIDPAGRVTLWEYDARGNLLAHTPADGGVMRADYDADHRLVCASAPGGRHWRYRWDDRGNLLERIMPDEASYRYEYDRDGQLVLHTGPRGTKTRFVYDGEGNIAEIIDALGTHTRFRHDARGNLIEMLDGLGRLSRYEYDRNGNLTRTIEPGERECHCNYDADGNLIRYRDPRGHVTQLEYSALGHMRRRLAPDGGVLEYRYDTEERLTGVVNERGEVHELRRDALGRIVEEIDYWGQSRRYEYGAADELLRSIDPLGREIDYGTDLLGRIVQKRVPDSSQSGGIRTETFSYDQDGNLVAAKNPDSRVELSYDVAGRLVEEKQGDDFVIAYAYDAAGNRIERRTRLTAGDQVVTHTVRYEYDALDAVSAIRIDDAAPITFERDELGQIRIERLGEVLQREFSYTSEGHMAKQALLSGAGLLFESEYAYDADGGMTHRQDSRFGSEHYDYDPLGRVTAHLDPTGRLHRFLYDQAGDLLNTKSYRQSKDGASRQGPDNGRVFREEHIDGCRYSFDKAGNLVHKQSAACDVSLSWDADGRLIETQTRHHAGDELLLRARYVYDALHRRIGKVVHAQADRAASKTPDHDSSDQCCVSRFFWDCDALASELASGEQRIPSWIGTPSDSRAVTCESPERLREAQSELREWIYYPETYWPLVSAHRSVGAPQECAARRELWITGHEPPSAAIRDSTQYLFYCCEPNGAPVRVVDALGEVKWEARYTSRGGAIDGALPSVDQPLRLQGQYHDAESGLAYNRYRYYDPATGSFISQDPVGLLGGTNPYRFAPNIFGWADPLGLDTQPSLPDRIIASEGNTSIVHYYSNPREHADPIHFHIEQGGRSIGSVKADGTIIRGRSNRTADQLLSERSTISRMRRAESKIANYIRKVLNSEVGGRPFRPGNRGASRGGCGDG</sequence>